<dbReference type="Proteomes" id="UP000625316">
    <property type="component" value="Unassembled WGS sequence"/>
</dbReference>
<dbReference type="EMBL" id="JADEXQ010000009">
    <property type="protein sequence ID" value="MBE9028970.1"/>
    <property type="molecule type" value="Genomic_DNA"/>
</dbReference>
<evidence type="ECO:0000256" key="1">
    <source>
        <dbReference type="SAM" id="Phobius"/>
    </source>
</evidence>
<organism evidence="2 3">
    <name type="scientific">Romeriopsis navalis LEGE 11480</name>
    <dbReference type="NCBI Taxonomy" id="2777977"/>
    <lineage>
        <taxon>Bacteria</taxon>
        <taxon>Bacillati</taxon>
        <taxon>Cyanobacteriota</taxon>
        <taxon>Cyanophyceae</taxon>
        <taxon>Leptolyngbyales</taxon>
        <taxon>Leptolyngbyaceae</taxon>
        <taxon>Romeriopsis</taxon>
        <taxon>Romeriopsis navalis</taxon>
    </lineage>
</organism>
<reference evidence="2" key="1">
    <citation type="submission" date="2020-10" db="EMBL/GenBank/DDBJ databases">
        <authorList>
            <person name="Castelo-Branco R."/>
            <person name="Eusebio N."/>
            <person name="Adriana R."/>
            <person name="Vieira A."/>
            <person name="Brugerolle De Fraissinette N."/>
            <person name="Rezende De Castro R."/>
            <person name="Schneider M.P."/>
            <person name="Vasconcelos V."/>
            <person name="Leao P.N."/>
        </authorList>
    </citation>
    <scope>NUCLEOTIDE SEQUENCE</scope>
    <source>
        <strain evidence="2">LEGE 11480</strain>
    </source>
</reference>
<comment type="caution">
    <text evidence="2">The sequence shown here is derived from an EMBL/GenBank/DDBJ whole genome shotgun (WGS) entry which is preliminary data.</text>
</comment>
<evidence type="ECO:0000313" key="2">
    <source>
        <dbReference type="EMBL" id="MBE9028970.1"/>
    </source>
</evidence>
<evidence type="ECO:0000313" key="3">
    <source>
        <dbReference type="Proteomes" id="UP000625316"/>
    </source>
</evidence>
<dbReference type="AlphaFoldDB" id="A0A928Z347"/>
<keyword evidence="1" id="KW-0472">Membrane</keyword>
<name>A0A928Z347_9CYAN</name>
<keyword evidence="3" id="KW-1185">Reference proteome</keyword>
<gene>
    <name evidence="2" type="ORF">IQ266_04230</name>
</gene>
<proteinExistence type="predicted"/>
<sequence length="606" mass="68046">MNLPLVLDVIISLVFIYLVLSLLASEIQELIATLLQWRARHLKDSIANLISGGTGDQRNRFAETKVVELVNDIYDDPLIKNVNQEARGLIARGFRLITRIFPGNHRGDYGKNQATGPSYIPSDTFATAFIERLGVSGLVDRLVENRLEKFIHRIIGDVVIYDDIIQLSNPQILPGAWELAAKYGVDLGYDLYFRGLVEDYESVLQDYRRQYADIGTCVSRLSEALDRYTDAASSDSHQAYYVERVKAMKMSLFGKDNERILYSAGLQPTMQEVAGLLDRGSLVYKELATRYDNMQNQADSITQYATERAKALRSYSQNKDADLEPFLNQALGELNTDEYRIYQDYQNYQKAAKVIDSLPDSVRTSMEMLSRRAQSTVATIDGFRTEVAGWFDSSMSRASGVYKRNAKGAALIIGFVIAAFTNADTFHMLNRVSSDETLREVITSQATQIRSEIQVSSSNSQSAKRPGEIAQELEMLKNETDQVLSDMSLPITWNPSNLSRQLGCAYNPIADANAQQSTDPYALLTRQQWNQLYRSCMNKPDAKVTAPVWLQVTQMIMLKPFAFLRMISGWFISGIAIGMGAPFWFDLLSRLVNVRNAGGKPKSSAE</sequence>
<keyword evidence="1" id="KW-0812">Transmembrane</keyword>
<dbReference type="RefSeq" id="WP_264323792.1">
    <property type="nucleotide sequence ID" value="NZ_JADEXQ010000009.1"/>
</dbReference>
<feature type="transmembrane region" description="Helical" evidence="1">
    <location>
        <begin position="6"/>
        <end position="24"/>
    </location>
</feature>
<protein>
    <submittedName>
        <fullName evidence="2">Uncharacterized protein</fullName>
    </submittedName>
</protein>
<accession>A0A928Z347</accession>
<keyword evidence="1" id="KW-1133">Transmembrane helix</keyword>
<feature type="transmembrane region" description="Helical" evidence="1">
    <location>
        <begin position="563"/>
        <end position="585"/>
    </location>
</feature>